<dbReference type="Proteomes" id="UP000085678">
    <property type="component" value="Unplaced"/>
</dbReference>
<dbReference type="PANTHER" id="PTHR22829:SF5">
    <property type="entry name" value="INTEGRAL MEMBRANE PROTEIN GPR155"/>
    <property type="match status" value="1"/>
</dbReference>
<dbReference type="InterPro" id="IPR000591">
    <property type="entry name" value="DEP_dom"/>
</dbReference>
<dbReference type="InterPro" id="IPR036390">
    <property type="entry name" value="WH_DNA-bd_sf"/>
</dbReference>
<feature type="domain" description="DEP" evidence="7">
    <location>
        <begin position="852"/>
        <end position="920"/>
    </location>
</feature>
<dbReference type="GO" id="GO:0035556">
    <property type="term" value="P:intracellular signal transduction"/>
    <property type="evidence" value="ECO:0007669"/>
    <property type="project" value="InterPro"/>
</dbReference>
<feature type="transmembrane region" description="Helical" evidence="6">
    <location>
        <begin position="238"/>
        <end position="256"/>
    </location>
</feature>
<protein>
    <submittedName>
        <fullName evidence="9 10">Integral membrane protein GPR155 isoform X1</fullName>
    </submittedName>
</protein>
<name>A0A1S3HMX4_LINAN</name>
<dbReference type="GO" id="GO:0055085">
    <property type="term" value="P:transmembrane transport"/>
    <property type="evidence" value="ECO:0007669"/>
    <property type="project" value="InterPro"/>
</dbReference>
<feature type="transmembrane region" description="Helical" evidence="6">
    <location>
        <begin position="730"/>
        <end position="752"/>
    </location>
</feature>
<sequence length="934" mass="105112">MAGLQDKSVLVVSNGSTVVTTPSSDIIHMEDPFNNLYPAIVQCFVIILCGYIAGRFNLIGKLQGKGIGTYVSTFALPALLFKSMATLNFSEVNWKFLASILIAKAGLFLVVLVFTLILVRPMSYGKAGLYAIFTTQSNDFALGYPIISALYQGTHPNFIEYIYLAAPISLVILNPIGFTMMELEKRKESGEHEKSSNLKLALHVCKGVLLNPLVFMTIIGIIGNFVFNHKLPAVIDDILTVLGQSFSAVALFYLGLSMVGKIQHIGGKALITPILLIVAKLLILPLVTREIVIGLQPSVNRNDTLAYSSYGFLYGTIPTAPSVFLYASTYNLAPETIAAGTVIGTFLSAPLMFVSARVITLPVLDPDMYKDILTITSFDVSILGIVCSVWTMTVMILGRKWRKVPHQFVMMLVIAQSLGCLGMIIWHLIPSNLGWAHYIQFVILLVGVFSSRCMTAMVALALCFLKVRSICFVLRNRICLLFGGFGVPILSTGLLLIFTAGQRTTDNDPSFQYGNPQVEEALTELFNKQFILSAVILFISTILTIVCLVLQHRWDRHHHNYHLLPQNGNTTTKYKSINQEGFDIPSEQETDNEMPQDILGMRQQRQRKSQLEGVCMSLMEGGSSNKVACGSCEQCMKMTTVDVEDIVPDAPKSKSSKAVGSQSSRDSMNSAPERDFREDTCLLSASCSQAQRRECLERVRQYHKDNTAIEEVTLHSDPEADDEYQITRHVVMLLVLLLSMLIGIFLCLWRLFGEYRENISSGVYIEIEFLDSVFNFGQPFIVFAIFGLDTQLIIIPFVKKLKYKQRSYRWRKLIYGVETIHMPSWDELDPEVKHTCEQFNHYHKERCKKELVKDRRFRMRVYRSVFTGEDLVKWLLEVGLAIDTLDAVAYGQKLVLGRVIVHVKAEHNFYNLPYFYKFTDQVEEECENEDDKSR</sequence>
<dbReference type="SMART" id="SM00049">
    <property type="entry name" value="DEP"/>
    <property type="match status" value="1"/>
</dbReference>
<dbReference type="SUPFAM" id="SSF46785">
    <property type="entry name" value="Winged helix' DNA-binding domain"/>
    <property type="match status" value="1"/>
</dbReference>
<feature type="transmembrane region" description="Helical" evidence="6">
    <location>
        <begin position="96"/>
        <end position="118"/>
    </location>
</feature>
<evidence type="ECO:0000256" key="3">
    <source>
        <dbReference type="ARBA" id="ARBA00022989"/>
    </source>
</evidence>
<evidence type="ECO:0000313" key="12">
    <source>
        <dbReference type="RefSeq" id="XP_013387377.1"/>
    </source>
</evidence>
<dbReference type="Pfam" id="PF03547">
    <property type="entry name" value="Mem_trans"/>
    <property type="match status" value="1"/>
</dbReference>
<feature type="transmembrane region" description="Helical" evidence="6">
    <location>
        <begin position="268"/>
        <end position="287"/>
    </location>
</feature>
<dbReference type="InterPro" id="IPR036388">
    <property type="entry name" value="WH-like_DNA-bd_sf"/>
</dbReference>
<proteinExistence type="predicted"/>
<feature type="transmembrane region" description="Helical" evidence="6">
    <location>
        <begin position="66"/>
        <end position="84"/>
    </location>
</feature>
<dbReference type="Gene3D" id="1.10.10.10">
    <property type="entry name" value="Winged helix-like DNA-binding domain superfamily/Winged helix DNA-binding domain"/>
    <property type="match status" value="1"/>
</dbReference>
<evidence type="ECO:0000256" key="2">
    <source>
        <dbReference type="ARBA" id="ARBA00022692"/>
    </source>
</evidence>
<feature type="transmembrane region" description="Helical" evidence="6">
    <location>
        <begin position="339"/>
        <end position="360"/>
    </location>
</feature>
<evidence type="ECO:0000259" key="7">
    <source>
        <dbReference type="PROSITE" id="PS50186"/>
    </source>
</evidence>
<dbReference type="RefSeq" id="XP_013387375.1">
    <property type="nucleotide sequence ID" value="XM_013531921.1"/>
</dbReference>
<organism evidence="12">
    <name type="scientific">Lingula anatina</name>
    <name type="common">Brachiopod</name>
    <name type="synonym">Lingula unguis</name>
    <dbReference type="NCBI Taxonomy" id="7574"/>
    <lineage>
        <taxon>Eukaryota</taxon>
        <taxon>Metazoa</taxon>
        <taxon>Spiralia</taxon>
        <taxon>Lophotrochozoa</taxon>
        <taxon>Brachiopoda</taxon>
        <taxon>Linguliformea</taxon>
        <taxon>Lingulata</taxon>
        <taxon>Lingulida</taxon>
        <taxon>Linguloidea</taxon>
        <taxon>Lingulidae</taxon>
        <taxon>Lingula</taxon>
    </lineage>
</organism>
<dbReference type="PANTHER" id="PTHR22829">
    <property type="entry name" value="DEP DOMAIN PROTEIN"/>
    <property type="match status" value="1"/>
</dbReference>
<feature type="region of interest" description="Disordered" evidence="5">
    <location>
        <begin position="647"/>
        <end position="675"/>
    </location>
</feature>
<accession>A0A1S3HMX4</accession>
<feature type="transmembrane region" description="Helical" evidence="6">
    <location>
        <begin position="372"/>
        <end position="397"/>
    </location>
</feature>
<dbReference type="RefSeq" id="XP_013387377.1">
    <property type="nucleotide sequence ID" value="XM_013531923.2"/>
</dbReference>
<evidence type="ECO:0000313" key="10">
    <source>
        <dbReference type="RefSeq" id="XP_013387375.1"/>
    </source>
</evidence>
<evidence type="ECO:0000313" key="9">
    <source>
        <dbReference type="RefSeq" id="XP_013387374.1"/>
    </source>
</evidence>
<keyword evidence="2 6" id="KW-0812">Transmembrane</keyword>
<evidence type="ECO:0000313" key="11">
    <source>
        <dbReference type="RefSeq" id="XP_013387376.1"/>
    </source>
</evidence>
<feature type="transmembrane region" description="Helical" evidence="6">
    <location>
        <begin position="307"/>
        <end position="327"/>
    </location>
</feature>
<evidence type="ECO:0000313" key="8">
    <source>
        <dbReference type="Proteomes" id="UP000085678"/>
    </source>
</evidence>
<keyword evidence="3 6" id="KW-1133">Transmembrane helix</keyword>
<dbReference type="GO" id="GO:0030514">
    <property type="term" value="P:negative regulation of BMP signaling pathway"/>
    <property type="evidence" value="ECO:0007669"/>
    <property type="project" value="TreeGrafter"/>
</dbReference>
<dbReference type="Gene3D" id="1.20.1070.10">
    <property type="entry name" value="Rhodopsin 7-helix transmembrane proteins"/>
    <property type="match status" value="1"/>
</dbReference>
<dbReference type="GeneID" id="106156598"/>
<dbReference type="AlphaFoldDB" id="A0A1S3HMX4"/>
<dbReference type="PROSITE" id="PS50186">
    <property type="entry name" value="DEP"/>
    <property type="match status" value="1"/>
</dbReference>
<dbReference type="OrthoDB" id="2133778at2759"/>
<feature type="transmembrane region" description="Helical" evidence="6">
    <location>
        <begin position="477"/>
        <end position="500"/>
    </location>
</feature>
<evidence type="ECO:0000256" key="1">
    <source>
        <dbReference type="ARBA" id="ARBA00004141"/>
    </source>
</evidence>
<feature type="transmembrane region" description="Helical" evidence="6">
    <location>
        <begin position="780"/>
        <end position="798"/>
    </location>
</feature>
<keyword evidence="8" id="KW-1185">Reference proteome</keyword>
<dbReference type="InterPro" id="IPR051832">
    <property type="entry name" value="mTOR-Rac_regulators"/>
</dbReference>
<feature type="transmembrane region" description="Helical" evidence="6">
    <location>
        <begin position="130"/>
        <end position="152"/>
    </location>
</feature>
<dbReference type="GO" id="GO:0016020">
    <property type="term" value="C:membrane"/>
    <property type="evidence" value="ECO:0007669"/>
    <property type="project" value="UniProtKB-SubCell"/>
</dbReference>
<feature type="transmembrane region" description="Helical" evidence="6">
    <location>
        <begin position="158"/>
        <end position="179"/>
    </location>
</feature>
<feature type="transmembrane region" description="Helical" evidence="6">
    <location>
        <begin position="441"/>
        <end position="465"/>
    </location>
</feature>
<keyword evidence="4 6" id="KW-0472">Membrane</keyword>
<feature type="transmembrane region" description="Helical" evidence="6">
    <location>
        <begin position="409"/>
        <end position="429"/>
    </location>
</feature>
<dbReference type="InterPro" id="IPR004776">
    <property type="entry name" value="Mem_transp_PIN-like"/>
</dbReference>
<feature type="transmembrane region" description="Helical" evidence="6">
    <location>
        <begin position="200"/>
        <end position="226"/>
    </location>
</feature>
<evidence type="ECO:0000256" key="5">
    <source>
        <dbReference type="SAM" id="MobiDB-lite"/>
    </source>
</evidence>
<dbReference type="KEGG" id="lak:106156598"/>
<comment type="subcellular location">
    <subcellularLocation>
        <location evidence="1">Membrane</location>
        <topology evidence="1">Multi-pass membrane protein</topology>
    </subcellularLocation>
</comment>
<evidence type="ECO:0000256" key="6">
    <source>
        <dbReference type="SAM" id="Phobius"/>
    </source>
</evidence>
<feature type="transmembrane region" description="Helical" evidence="6">
    <location>
        <begin position="530"/>
        <end position="550"/>
    </location>
</feature>
<feature type="transmembrane region" description="Helical" evidence="6">
    <location>
        <begin position="36"/>
        <end position="54"/>
    </location>
</feature>
<dbReference type="Pfam" id="PF00610">
    <property type="entry name" value="DEP"/>
    <property type="match status" value="1"/>
</dbReference>
<evidence type="ECO:0000256" key="4">
    <source>
        <dbReference type="ARBA" id="ARBA00023136"/>
    </source>
</evidence>
<dbReference type="RefSeq" id="XP_013387374.1">
    <property type="nucleotide sequence ID" value="XM_013531920.1"/>
</dbReference>
<dbReference type="RefSeq" id="XP_013387376.1">
    <property type="nucleotide sequence ID" value="XM_013531922.1"/>
</dbReference>
<gene>
    <name evidence="9 10 11 12" type="primary">LOC106156598</name>
</gene>
<reference evidence="12" key="1">
    <citation type="submission" date="2023-09" db="UniProtKB">
        <authorList>
            <consortium name="RefSeq"/>
        </authorList>
    </citation>
    <scope>IDENTIFICATION</scope>
    <source>
        <tissue evidence="9 10">Gonads</tissue>
    </source>
</reference>